<name>A0A073J8R0_9RHOB</name>
<evidence type="ECO:0000259" key="1">
    <source>
        <dbReference type="PROSITE" id="PS51352"/>
    </source>
</evidence>
<evidence type="ECO:0000313" key="2">
    <source>
        <dbReference type="EMBL" id="KEJ98071.1"/>
    </source>
</evidence>
<sequence length="175" mass="19394">MNTLDAGMPFPQIQMNTVGGGTRTLGKAHNGHDWQLVVVYRGLHCPICKRYLSQLQEMASAFYDQKVEVIVVSADPLEKAQKMVEEQALELPVAYDLSPEQMAQLGLYISDPRGPQETDRPFAEPGTFVVNGDGNLQIVDVSNAPFARPDLDALLRGITFVREKDYPVRGTRAHP</sequence>
<protein>
    <submittedName>
        <fullName evidence="2">Thioredoxin peroxidase</fullName>
    </submittedName>
</protein>
<evidence type="ECO:0000313" key="3">
    <source>
        <dbReference type="Proteomes" id="UP000027746"/>
    </source>
</evidence>
<dbReference type="AlphaFoldDB" id="A0A073J8R0"/>
<dbReference type="InterPro" id="IPR036249">
    <property type="entry name" value="Thioredoxin-like_sf"/>
</dbReference>
<dbReference type="GeneID" id="68870621"/>
<dbReference type="EMBL" id="JAMD01000001">
    <property type="protein sequence ID" value="KEJ98071.1"/>
    <property type="molecule type" value="Genomic_DNA"/>
</dbReference>
<dbReference type="RefSeq" id="WP_037921439.1">
    <property type="nucleotide sequence ID" value="NZ_CP054599.1"/>
</dbReference>
<dbReference type="Gene3D" id="3.40.30.10">
    <property type="entry name" value="Glutaredoxin"/>
    <property type="match status" value="1"/>
</dbReference>
<dbReference type="InterPro" id="IPR013766">
    <property type="entry name" value="Thioredoxin_domain"/>
</dbReference>
<dbReference type="Pfam" id="PF00578">
    <property type="entry name" value="AhpC-TSA"/>
    <property type="match status" value="1"/>
</dbReference>
<dbReference type="OrthoDB" id="9809746at2"/>
<keyword evidence="2" id="KW-0560">Oxidoreductase</keyword>
<reference evidence="2 3" key="1">
    <citation type="submission" date="2014-01" db="EMBL/GenBank/DDBJ databases">
        <title>Sulfitobacter sp. H3 (MCCC 1A00686) Genome Sequencing.</title>
        <authorList>
            <person name="Lai Q."/>
            <person name="Hong Z."/>
        </authorList>
    </citation>
    <scope>NUCLEOTIDE SEQUENCE [LARGE SCALE GENOMIC DNA]</scope>
    <source>
        <strain evidence="2 3">H3</strain>
    </source>
</reference>
<organism evidence="2 3">
    <name type="scientific">Pseudosulfitobacter pseudonitzschiae</name>
    <dbReference type="NCBI Taxonomy" id="1402135"/>
    <lineage>
        <taxon>Bacteria</taxon>
        <taxon>Pseudomonadati</taxon>
        <taxon>Pseudomonadota</taxon>
        <taxon>Alphaproteobacteria</taxon>
        <taxon>Rhodobacterales</taxon>
        <taxon>Roseobacteraceae</taxon>
        <taxon>Pseudosulfitobacter</taxon>
    </lineage>
</organism>
<comment type="caution">
    <text evidence="2">The sequence shown here is derived from an EMBL/GenBank/DDBJ whole genome shotgun (WGS) entry which is preliminary data.</text>
</comment>
<keyword evidence="3" id="KW-1185">Reference proteome</keyword>
<dbReference type="InterPro" id="IPR000866">
    <property type="entry name" value="AhpC/TSA"/>
</dbReference>
<dbReference type="SUPFAM" id="SSF52833">
    <property type="entry name" value="Thioredoxin-like"/>
    <property type="match status" value="1"/>
</dbReference>
<feature type="domain" description="Thioredoxin" evidence="1">
    <location>
        <begin position="4"/>
        <end position="163"/>
    </location>
</feature>
<dbReference type="Proteomes" id="UP000027746">
    <property type="component" value="Unassembled WGS sequence"/>
</dbReference>
<dbReference type="GO" id="GO:0004601">
    <property type="term" value="F:peroxidase activity"/>
    <property type="evidence" value="ECO:0007669"/>
    <property type="project" value="UniProtKB-KW"/>
</dbReference>
<keyword evidence="2" id="KW-0575">Peroxidase</keyword>
<gene>
    <name evidence="2" type="ORF">SUH3_03500</name>
</gene>
<dbReference type="PROSITE" id="PS51352">
    <property type="entry name" value="THIOREDOXIN_2"/>
    <property type="match status" value="1"/>
</dbReference>
<accession>A0A073J8R0</accession>
<dbReference type="CDD" id="cd02970">
    <property type="entry name" value="PRX_like2"/>
    <property type="match status" value="1"/>
</dbReference>
<proteinExistence type="predicted"/>